<sequence length="147" mass="15944">MTRVLSLILGTVILLGIGFYLGRRPVKDLAKQVDEVRSHSQIRMGEMEAQASLAEARSLLSEARADLLQASFEAGEKRFETASVLTDKAKEALIQSSRISGMDLDLSEADAMIERAVVQLGNDNPAAKRTLAQAALLLAQALDRKHA</sequence>
<dbReference type="Proteomes" id="UP000547674">
    <property type="component" value="Unassembled WGS sequence"/>
</dbReference>
<comment type="caution">
    <text evidence="2">The sequence shown here is derived from an EMBL/GenBank/DDBJ whole genome shotgun (WGS) entry which is preliminary data.</text>
</comment>
<accession>A0A7Y2E878</accession>
<protein>
    <submittedName>
        <fullName evidence="2">Uncharacterized protein</fullName>
    </submittedName>
</protein>
<feature type="transmembrane region" description="Helical" evidence="1">
    <location>
        <begin position="6"/>
        <end position="22"/>
    </location>
</feature>
<keyword evidence="1" id="KW-0812">Transmembrane</keyword>
<evidence type="ECO:0000313" key="3">
    <source>
        <dbReference type="Proteomes" id="UP000547674"/>
    </source>
</evidence>
<organism evidence="2 3">
    <name type="scientific">Eiseniibacteriota bacterium</name>
    <dbReference type="NCBI Taxonomy" id="2212470"/>
    <lineage>
        <taxon>Bacteria</taxon>
        <taxon>Candidatus Eiseniibacteriota</taxon>
    </lineage>
</organism>
<keyword evidence="1" id="KW-0472">Membrane</keyword>
<reference evidence="2 3" key="1">
    <citation type="submission" date="2020-03" db="EMBL/GenBank/DDBJ databases">
        <title>Metabolic flexibility allows generalist bacteria to become dominant in a frequently disturbed ecosystem.</title>
        <authorList>
            <person name="Chen Y.-J."/>
            <person name="Leung P.M."/>
            <person name="Bay S.K."/>
            <person name="Hugenholtz P."/>
            <person name="Kessler A.J."/>
            <person name="Shelley G."/>
            <person name="Waite D.W."/>
            <person name="Cook P.L."/>
            <person name="Greening C."/>
        </authorList>
    </citation>
    <scope>NUCLEOTIDE SEQUENCE [LARGE SCALE GENOMIC DNA]</scope>
    <source>
        <strain evidence="2">SS_bin_28</strain>
    </source>
</reference>
<gene>
    <name evidence="2" type="ORF">HKN21_09365</name>
</gene>
<keyword evidence="1" id="KW-1133">Transmembrane helix</keyword>
<name>A0A7Y2E878_UNCEI</name>
<dbReference type="AlphaFoldDB" id="A0A7Y2E878"/>
<evidence type="ECO:0000313" key="2">
    <source>
        <dbReference type="EMBL" id="NNF06956.1"/>
    </source>
</evidence>
<proteinExistence type="predicted"/>
<evidence type="ECO:0000256" key="1">
    <source>
        <dbReference type="SAM" id="Phobius"/>
    </source>
</evidence>
<dbReference type="EMBL" id="JABDJR010000371">
    <property type="protein sequence ID" value="NNF06956.1"/>
    <property type="molecule type" value="Genomic_DNA"/>
</dbReference>